<comment type="caution">
    <text evidence="2">The sequence shown here is derived from an EMBL/GenBank/DDBJ whole genome shotgun (WGS) entry which is preliminary data.</text>
</comment>
<dbReference type="EMBL" id="PQXI01000366">
    <property type="protein sequence ID" value="TGO18758.1"/>
    <property type="molecule type" value="Genomic_DNA"/>
</dbReference>
<feature type="region of interest" description="Disordered" evidence="1">
    <location>
        <begin position="150"/>
        <end position="171"/>
    </location>
</feature>
<protein>
    <submittedName>
        <fullName evidence="2">Uncharacterized protein</fullName>
    </submittedName>
</protein>
<dbReference type="Proteomes" id="UP000297910">
    <property type="component" value="Unassembled WGS sequence"/>
</dbReference>
<feature type="compositionally biased region" description="Acidic residues" evidence="1">
    <location>
        <begin position="157"/>
        <end position="169"/>
    </location>
</feature>
<feature type="compositionally biased region" description="Basic and acidic residues" evidence="1">
    <location>
        <begin position="38"/>
        <end position="47"/>
    </location>
</feature>
<evidence type="ECO:0000256" key="1">
    <source>
        <dbReference type="SAM" id="MobiDB-lite"/>
    </source>
</evidence>
<dbReference type="AlphaFoldDB" id="A0A4Z1F5K4"/>
<evidence type="ECO:0000313" key="2">
    <source>
        <dbReference type="EMBL" id="TGO18758.1"/>
    </source>
</evidence>
<name>A0A4Z1F5K4_9HELO</name>
<reference evidence="2 3" key="1">
    <citation type="submission" date="2017-12" db="EMBL/GenBank/DDBJ databases">
        <title>Comparative genomics of Botrytis spp.</title>
        <authorList>
            <person name="Valero-Jimenez C.A."/>
            <person name="Tapia P."/>
            <person name="Veloso J."/>
            <person name="Silva-Moreno E."/>
            <person name="Staats M."/>
            <person name="Valdes J.H."/>
            <person name="Van Kan J.A.L."/>
        </authorList>
    </citation>
    <scope>NUCLEOTIDE SEQUENCE [LARGE SCALE GENOMIC DNA]</scope>
    <source>
        <strain evidence="2 3">Bp0003</strain>
    </source>
</reference>
<proteinExistence type="predicted"/>
<sequence length="200" mass="21246">MTQNSKQKILKEGQGKQLNPPQPHSDSKSKSPTPEIQTKTEKRDHPHQNLKPKHIQNLLGRKPTKSPIKLAIFFHSNRIHHKSRKTGNTHQLLISKIGTQNHIASSGLSVAATIGLSDYFGSIAGGNDVAARAGGVAAVAARIEGVGVGARGHGEGVGEEEGEEGEGDSGELHFDSLVLQGGIPPALTEEALYGRPVKPF</sequence>
<organism evidence="2 3">
    <name type="scientific">Botrytis paeoniae</name>
    <dbReference type="NCBI Taxonomy" id="278948"/>
    <lineage>
        <taxon>Eukaryota</taxon>
        <taxon>Fungi</taxon>
        <taxon>Dikarya</taxon>
        <taxon>Ascomycota</taxon>
        <taxon>Pezizomycotina</taxon>
        <taxon>Leotiomycetes</taxon>
        <taxon>Helotiales</taxon>
        <taxon>Sclerotiniaceae</taxon>
        <taxon>Botrytis</taxon>
    </lineage>
</organism>
<gene>
    <name evidence="2" type="ORF">BPAE_0368g00050</name>
</gene>
<accession>A0A4Z1F5K4</accession>
<feature type="region of interest" description="Disordered" evidence="1">
    <location>
        <begin position="1"/>
        <end position="62"/>
    </location>
</feature>
<keyword evidence="3" id="KW-1185">Reference proteome</keyword>
<evidence type="ECO:0000313" key="3">
    <source>
        <dbReference type="Proteomes" id="UP000297910"/>
    </source>
</evidence>